<dbReference type="Proteomes" id="UP000789901">
    <property type="component" value="Unassembled WGS sequence"/>
</dbReference>
<proteinExistence type="predicted"/>
<dbReference type="EMBL" id="CAJVQB010042234">
    <property type="protein sequence ID" value="CAG8830219.1"/>
    <property type="molecule type" value="Genomic_DNA"/>
</dbReference>
<accession>A0ABN7WG18</accession>
<sequence length="104" mass="11896">MPPTITTAEHTYQWEFSDDFYANNYTKYSTLKIHQQSAKHIHQKETQLNQFASSSSSTISYQITLPVLFPPVSENAQINIDLVIAFAKADIPLHKVDKIKPFLI</sequence>
<protein>
    <submittedName>
        <fullName evidence="1">34618_t:CDS:1</fullName>
    </submittedName>
</protein>
<evidence type="ECO:0000313" key="2">
    <source>
        <dbReference type="Proteomes" id="UP000789901"/>
    </source>
</evidence>
<reference evidence="1 2" key="1">
    <citation type="submission" date="2021-06" db="EMBL/GenBank/DDBJ databases">
        <authorList>
            <person name="Kallberg Y."/>
            <person name="Tangrot J."/>
            <person name="Rosling A."/>
        </authorList>
    </citation>
    <scope>NUCLEOTIDE SEQUENCE [LARGE SCALE GENOMIC DNA]</scope>
    <source>
        <strain evidence="1 2">120-4 pot B 10/14</strain>
    </source>
</reference>
<evidence type="ECO:0000313" key="1">
    <source>
        <dbReference type="EMBL" id="CAG8830219.1"/>
    </source>
</evidence>
<gene>
    <name evidence="1" type="ORF">GMARGA_LOCUS30242</name>
</gene>
<comment type="caution">
    <text evidence="1">The sequence shown here is derived from an EMBL/GenBank/DDBJ whole genome shotgun (WGS) entry which is preliminary data.</text>
</comment>
<organism evidence="1 2">
    <name type="scientific">Gigaspora margarita</name>
    <dbReference type="NCBI Taxonomy" id="4874"/>
    <lineage>
        <taxon>Eukaryota</taxon>
        <taxon>Fungi</taxon>
        <taxon>Fungi incertae sedis</taxon>
        <taxon>Mucoromycota</taxon>
        <taxon>Glomeromycotina</taxon>
        <taxon>Glomeromycetes</taxon>
        <taxon>Diversisporales</taxon>
        <taxon>Gigasporaceae</taxon>
        <taxon>Gigaspora</taxon>
    </lineage>
</organism>
<name>A0ABN7WG18_GIGMA</name>
<keyword evidence="2" id="KW-1185">Reference proteome</keyword>